<feature type="transmembrane region" description="Helical" evidence="1">
    <location>
        <begin position="75"/>
        <end position="98"/>
    </location>
</feature>
<sequence>MRFIFHYLAWLNAADGIVSFVGLQLRLIEEGNLMMRILYEYNPYLFLACKLTLSAILLPFVLYKGYFSSKFLKITACSASFVYTIIFVLHGIWIILALPI</sequence>
<accession>A0ABT6H519</accession>
<dbReference type="EMBL" id="JARULN010000009">
    <property type="protein sequence ID" value="MDG5754456.1"/>
    <property type="molecule type" value="Genomic_DNA"/>
</dbReference>
<organism evidence="3 4">
    <name type="scientific">Ectobacillus antri</name>
    <dbReference type="NCBI Taxonomy" id="2486280"/>
    <lineage>
        <taxon>Bacteria</taxon>
        <taxon>Bacillati</taxon>
        <taxon>Bacillota</taxon>
        <taxon>Bacilli</taxon>
        <taxon>Bacillales</taxon>
        <taxon>Bacillaceae</taxon>
        <taxon>Ectobacillus</taxon>
    </lineage>
</organism>
<reference evidence="3 4" key="1">
    <citation type="submission" date="2023-04" db="EMBL/GenBank/DDBJ databases">
        <title>Ectobacillus antri isolated from activated sludge.</title>
        <authorList>
            <person name="Yan P."/>
            <person name="Liu X."/>
        </authorList>
    </citation>
    <scope>NUCLEOTIDE SEQUENCE [LARGE SCALE GENOMIC DNA]</scope>
    <source>
        <strain evidence="3 4">C18H</strain>
    </source>
</reference>
<dbReference type="RefSeq" id="WP_278018303.1">
    <property type="nucleotide sequence ID" value="NZ_JARRRY010000008.1"/>
</dbReference>
<keyword evidence="1" id="KW-1133">Transmembrane helix</keyword>
<comment type="caution">
    <text evidence="3">The sequence shown here is derived from an EMBL/GenBank/DDBJ whole genome shotgun (WGS) entry which is preliminary data.</text>
</comment>
<evidence type="ECO:0000259" key="2">
    <source>
        <dbReference type="Pfam" id="PF18902"/>
    </source>
</evidence>
<dbReference type="Pfam" id="PF18902">
    <property type="entry name" value="DUF5658"/>
    <property type="match status" value="1"/>
</dbReference>
<gene>
    <name evidence="3" type="ORF">P6P90_10790</name>
</gene>
<feature type="transmembrane region" description="Helical" evidence="1">
    <location>
        <begin position="45"/>
        <end position="63"/>
    </location>
</feature>
<dbReference type="Proteomes" id="UP001218246">
    <property type="component" value="Unassembled WGS sequence"/>
</dbReference>
<keyword evidence="1" id="KW-0812">Transmembrane</keyword>
<proteinExistence type="predicted"/>
<feature type="transmembrane region" description="Helical" evidence="1">
    <location>
        <begin position="7"/>
        <end position="25"/>
    </location>
</feature>
<protein>
    <submittedName>
        <fullName evidence="3">DUF5658 family protein</fullName>
    </submittedName>
</protein>
<evidence type="ECO:0000313" key="3">
    <source>
        <dbReference type="EMBL" id="MDG5754456.1"/>
    </source>
</evidence>
<name>A0ABT6H519_9BACI</name>
<keyword evidence="1" id="KW-0472">Membrane</keyword>
<evidence type="ECO:0000313" key="4">
    <source>
        <dbReference type="Proteomes" id="UP001218246"/>
    </source>
</evidence>
<keyword evidence="4" id="KW-1185">Reference proteome</keyword>
<dbReference type="InterPro" id="IPR043717">
    <property type="entry name" value="DUF5658"/>
</dbReference>
<feature type="domain" description="DUF5658" evidence="2">
    <location>
        <begin position="7"/>
        <end position="95"/>
    </location>
</feature>
<evidence type="ECO:0000256" key="1">
    <source>
        <dbReference type="SAM" id="Phobius"/>
    </source>
</evidence>